<organism evidence="1 2">
    <name type="scientific">Stylosanthes scabra</name>
    <dbReference type="NCBI Taxonomy" id="79078"/>
    <lineage>
        <taxon>Eukaryota</taxon>
        <taxon>Viridiplantae</taxon>
        <taxon>Streptophyta</taxon>
        <taxon>Embryophyta</taxon>
        <taxon>Tracheophyta</taxon>
        <taxon>Spermatophyta</taxon>
        <taxon>Magnoliopsida</taxon>
        <taxon>eudicotyledons</taxon>
        <taxon>Gunneridae</taxon>
        <taxon>Pentapetalae</taxon>
        <taxon>rosids</taxon>
        <taxon>fabids</taxon>
        <taxon>Fabales</taxon>
        <taxon>Fabaceae</taxon>
        <taxon>Papilionoideae</taxon>
        <taxon>50 kb inversion clade</taxon>
        <taxon>dalbergioids sensu lato</taxon>
        <taxon>Dalbergieae</taxon>
        <taxon>Pterocarpus clade</taxon>
        <taxon>Stylosanthes</taxon>
    </lineage>
</organism>
<keyword evidence="2" id="KW-1185">Reference proteome</keyword>
<evidence type="ECO:0000313" key="2">
    <source>
        <dbReference type="Proteomes" id="UP001341840"/>
    </source>
</evidence>
<gene>
    <name evidence="1" type="ORF">PIB30_090540</name>
</gene>
<comment type="caution">
    <text evidence="1">The sequence shown here is derived from an EMBL/GenBank/DDBJ whole genome shotgun (WGS) entry which is preliminary data.</text>
</comment>
<dbReference type="Proteomes" id="UP001341840">
    <property type="component" value="Unassembled WGS sequence"/>
</dbReference>
<protein>
    <submittedName>
        <fullName evidence="1">Uncharacterized protein</fullName>
    </submittedName>
</protein>
<dbReference type="EMBL" id="JASCZI010092376">
    <property type="protein sequence ID" value="MED6152294.1"/>
    <property type="molecule type" value="Genomic_DNA"/>
</dbReference>
<reference evidence="1 2" key="1">
    <citation type="journal article" date="2023" name="Plants (Basel)">
        <title>Bridging the Gap: Combining Genomics and Transcriptomics Approaches to Understand Stylosanthes scabra, an Orphan Legume from the Brazilian Caatinga.</title>
        <authorList>
            <person name="Ferreira-Neto J.R.C."/>
            <person name="da Silva M.D."/>
            <person name="Binneck E."/>
            <person name="de Melo N.F."/>
            <person name="da Silva R.H."/>
            <person name="de Melo A.L.T.M."/>
            <person name="Pandolfi V."/>
            <person name="Bustamante F.O."/>
            <person name="Brasileiro-Vidal A.C."/>
            <person name="Benko-Iseppon A.M."/>
        </authorList>
    </citation>
    <scope>NUCLEOTIDE SEQUENCE [LARGE SCALE GENOMIC DNA]</scope>
    <source>
        <tissue evidence="1">Leaves</tissue>
    </source>
</reference>
<evidence type="ECO:0000313" key="1">
    <source>
        <dbReference type="EMBL" id="MED6152294.1"/>
    </source>
</evidence>
<proteinExistence type="predicted"/>
<name>A0ABU6TUV5_9FABA</name>
<accession>A0ABU6TUV5</accession>
<sequence>MLLSRGWVPMEEVGVKAALGIRRLWDALLQAKGAELLQVGTPANDSTQRQLGVTVGEETDNDYLVESPAILIIRGDDQKRKFNAYKQHGTPAEGHVGAEVKVLRMWQGH</sequence>